<dbReference type="EMBL" id="CP071182">
    <property type="protein sequence ID" value="QSO45771.1"/>
    <property type="molecule type" value="Genomic_DNA"/>
</dbReference>
<dbReference type="Proteomes" id="UP000663505">
    <property type="component" value="Chromosome"/>
</dbReference>
<name>A0A9X7VV80_9BACL</name>
<dbReference type="AlphaFoldDB" id="A0A9X7VV80"/>
<evidence type="ECO:0000313" key="2">
    <source>
        <dbReference type="Proteomes" id="UP000663505"/>
    </source>
</evidence>
<gene>
    <name evidence="1" type="ORF">JZ786_14570</name>
</gene>
<sequence>MGWVYYWRLVDTEFQASCLKARFEAAEGWLYRRAPRYIGIFRTPGGKYGIKALF</sequence>
<organism evidence="1 2">
    <name type="scientific">Alicyclobacillus mengziensis</name>
    <dbReference type="NCBI Taxonomy" id="2931921"/>
    <lineage>
        <taxon>Bacteria</taxon>
        <taxon>Bacillati</taxon>
        <taxon>Bacillota</taxon>
        <taxon>Bacilli</taxon>
        <taxon>Bacillales</taxon>
        <taxon>Alicyclobacillaceae</taxon>
        <taxon>Alicyclobacillus</taxon>
    </lineage>
</organism>
<reference evidence="1 2" key="1">
    <citation type="submission" date="2021-02" db="EMBL/GenBank/DDBJ databases">
        <title>Alicyclobacillus curvatus sp. nov. and Alicyclobacillus mengziensis sp. nov., two acidophilic bacteria isolated from acid mine drainage.</title>
        <authorList>
            <person name="Huang Y."/>
        </authorList>
    </citation>
    <scope>NUCLEOTIDE SEQUENCE [LARGE SCALE GENOMIC DNA]</scope>
    <source>
        <strain evidence="1 2">S30H14</strain>
    </source>
</reference>
<accession>A0A9X7VV80</accession>
<dbReference type="RefSeq" id="WP_206655140.1">
    <property type="nucleotide sequence ID" value="NZ_CP071182.1"/>
</dbReference>
<protein>
    <submittedName>
        <fullName evidence="1">Uncharacterized protein</fullName>
    </submittedName>
</protein>
<proteinExistence type="predicted"/>
<evidence type="ECO:0000313" key="1">
    <source>
        <dbReference type="EMBL" id="QSO45771.1"/>
    </source>
</evidence>
<keyword evidence="2" id="KW-1185">Reference proteome</keyword>
<dbReference type="KEGG" id="afx:JZ786_14570"/>